<keyword evidence="3" id="KW-1185">Reference proteome</keyword>
<organism evidence="2 3">
    <name type="scientific">Apiotrichum porosum</name>
    <dbReference type="NCBI Taxonomy" id="105984"/>
    <lineage>
        <taxon>Eukaryota</taxon>
        <taxon>Fungi</taxon>
        <taxon>Dikarya</taxon>
        <taxon>Basidiomycota</taxon>
        <taxon>Agaricomycotina</taxon>
        <taxon>Tremellomycetes</taxon>
        <taxon>Trichosporonales</taxon>
        <taxon>Trichosporonaceae</taxon>
        <taxon>Apiotrichum</taxon>
    </lineage>
</organism>
<sequence length="805" mass="86679">MSALLYVRGSRSLSTSAARLSPAIPTLIASASTTEASPKRSVAVDSNASPSSSSAPAASPGASDAAPNTAAKKYTRGTLYGTTQEPAKDSPARSTTEGLGLLSLALKERKAARDERHLRSIALAKTELYVPAPKVYTQKGHMAGILAQYEEQNRTATTSSTESAVPTVAPTSTIAPAAAREPIPKLERLATPPTPPTEEPRAPSTREAIIQSAMSPLMDDLADPSESPSTNDTEEQRGPALKELEELSDEDFEAAFASFESLVVRDRVLGPDVDEDPKAAAAAIRKTVLARRKASRERSCQRRVKKEAAQRAEGKHGAKPEKKALANARNAKANVVSAVPVSQEVIDLNVPDERAKEAIPSRNWAALMTKHDNAELSPPLAQATNPDSPAATNETTEAPAALESLAAASESTPRNGTRLATKAFKQPSGHVVGLARNVTESNANPKMTGGIVDRNDKPNVKPAKPAVEPADNTFHGLNLNKLPRLTERKVVLVPADFNETISVAREHWHVASDQGYFTVRAASRKVLAFGGLGMKEEARTKAEREAWQVAVDAFLASKAAGEVVLPKVVSKQPFRLLLSQVPRKSPGKGGKEDDKGDEAVTSASMVQCYFSASKSNVSKLSVERRHVRNRFIQALYIVVNHIDPELVNPDFTYAFALKDGIYDLPPADLCTRIHHQLQKLSAFTKDSNRSPSLITEGSTTATFFSNLRRRGPHGRKSVEDGGDGGEEGWETDVKTRERRGYLGKSFDPNFKHVRTKEPRSRAKVLSAIESGCGPFPSDTSDSRSPIFMRLLLQPDAPRSDPPPQS</sequence>
<dbReference type="GeneID" id="39592370"/>
<accession>A0A427XS50</accession>
<reference evidence="2 3" key="1">
    <citation type="submission" date="2018-11" db="EMBL/GenBank/DDBJ databases">
        <title>Genome sequence of Apiotrichum porosum DSM 27194.</title>
        <authorList>
            <person name="Aliyu H."/>
            <person name="Gorte O."/>
            <person name="Ochsenreither K."/>
        </authorList>
    </citation>
    <scope>NUCLEOTIDE SEQUENCE [LARGE SCALE GENOMIC DNA]</scope>
    <source>
        <strain evidence="2 3">DSM 27194</strain>
    </source>
</reference>
<dbReference type="RefSeq" id="XP_028476102.1">
    <property type="nucleotide sequence ID" value="XM_028623169.1"/>
</dbReference>
<proteinExistence type="predicted"/>
<comment type="caution">
    <text evidence="2">The sequence shown here is derived from an EMBL/GenBank/DDBJ whole genome shotgun (WGS) entry which is preliminary data.</text>
</comment>
<evidence type="ECO:0000313" key="2">
    <source>
        <dbReference type="EMBL" id="RSH81647.1"/>
    </source>
</evidence>
<feature type="region of interest" description="Disordered" evidence="1">
    <location>
        <begin position="218"/>
        <end position="238"/>
    </location>
</feature>
<feature type="compositionally biased region" description="Low complexity" evidence="1">
    <location>
        <begin position="41"/>
        <end position="68"/>
    </location>
</feature>
<gene>
    <name evidence="2" type="ORF">EHS24_007827</name>
</gene>
<dbReference type="Proteomes" id="UP000279236">
    <property type="component" value="Unassembled WGS sequence"/>
</dbReference>
<dbReference type="EMBL" id="RSCE01000006">
    <property type="protein sequence ID" value="RSH81647.1"/>
    <property type="molecule type" value="Genomic_DNA"/>
</dbReference>
<name>A0A427XS50_9TREE</name>
<feature type="region of interest" description="Disordered" evidence="1">
    <location>
        <begin position="707"/>
        <end position="734"/>
    </location>
</feature>
<feature type="region of interest" description="Disordered" evidence="1">
    <location>
        <begin position="377"/>
        <end position="397"/>
    </location>
</feature>
<feature type="region of interest" description="Disordered" evidence="1">
    <location>
        <begin position="31"/>
        <end position="95"/>
    </location>
</feature>
<evidence type="ECO:0000313" key="3">
    <source>
        <dbReference type="Proteomes" id="UP000279236"/>
    </source>
</evidence>
<feature type="region of interest" description="Disordered" evidence="1">
    <location>
        <begin position="176"/>
        <end position="205"/>
    </location>
</feature>
<feature type="compositionally biased region" description="Acidic residues" evidence="1">
    <location>
        <begin position="720"/>
        <end position="730"/>
    </location>
</feature>
<protein>
    <submittedName>
        <fullName evidence="2">Uncharacterized protein</fullName>
    </submittedName>
</protein>
<evidence type="ECO:0000256" key="1">
    <source>
        <dbReference type="SAM" id="MobiDB-lite"/>
    </source>
</evidence>
<dbReference type="AlphaFoldDB" id="A0A427XS50"/>